<dbReference type="EMBL" id="CAXDID020000007">
    <property type="protein sequence ID" value="CAL5976952.1"/>
    <property type="molecule type" value="Genomic_DNA"/>
</dbReference>
<organism evidence="1">
    <name type="scientific">Hexamita inflata</name>
    <dbReference type="NCBI Taxonomy" id="28002"/>
    <lineage>
        <taxon>Eukaryota</taxon>
        <taxon>Metamonada</taxon>
        <taxon>Diplomonadida</taxon>
        <taxon>Hexamitidae</taxon>
        <taxon>Hexamitinae</taxon>
        <taxon>Hexamita</taxon>
    </lineage>
</organism>
<reference evidence="2 3" key="2">
    <citation type="submission" date="2024-07" db="EMBL/GenBank/DDBJ databases">
        <authorList>
            <person name="Akdeniz Z."/>
        </authorList>
    </citation>
    <scope>NUCLEOTIDE SEQUENCE [LARGE SCALE GENOMIC DNA]</scope>
</reference>
<evidence type="ECO:0000313" key="2">
    <source>
        <dbReference type="EMBL" id="CAL5976952.1"/>
    </source>
</evidence>
<dbReference type="EMBL" id="CATOUU010000952">
    <property type="protein sequence ID" value="CAI9962344.1"/>
    <property type="molecule type" value="Genomic_DNA"/>
</dbReference>
<evidence type="ECO:0000313" key="1">
    <source>
        <dbReference type="EMBL" id="CAI9962344.1"/>
    </source>
</evidence>
<dbReference type="Proteomes" id="UP001642409">
    <property type="component" value="Unassembled WGS sequence"/>
</dbReference>
<name>A0AA86QZ44_9EUKA</name>
<protein>
    <submittedName>
        <fullName evidence="1">Uncharacterized protein</fullName>
    </submittedName>
</protein>
<comment type="caution">
    <text evidence="1">The sequence shown here is derived from an EMBL/GenBank/DDBJ whole genome shotgun (WGS) entry which is preliminary data.</text>
</comment>
<accession>A0AA86QZ44</accession>
<evidence type="ECO:0000313" key="3">
    <source>
        <dbReference type="Proteomes" id="UP001642409"/>
    </source>
</evidence>
<proteinExistence type="predicted"/>
<dbReference type="AlphaFoldDB" id="A0AA86QZ44"/>
<gene>
    <name evidence="2" type="ORF">HINF_LOCUS4073</name>
    <name evidence="1" type="ORF">HINF_LOCUS49989</name>
</gene>
<sequence>MEFKRGELPEYLQRVYRSLLVNSKDIQLVPLFIDKSQCHLQLLLSSELQLQNPTMMKVNPFDLQSQLELDSRSHFSQSFIIKDEKMQVEEISFVPYKAYIVCQNFQKLNQAQEVKQSTYNQLLVSLSACFQEYCQKFQFHKTNAIIQQQKKVIDEQNRKMQLQIPYDVCRMEQTIQRLRTDCQKYQDLYQKTLSKKAINKRIHVQVGPVYKNKKESVEEELHQLRKLVQNQIENGTQIGYTQIQSQIGGSVKQVAGINSQHAQDVIHMGGPKTADFQAGCVAIGRVLMQIIELSLGRLYQMREANVQVVEVLKDCQKKCREVLLEVLEGRYEEED</sequence>
<reference evidence="1" key="1">
    <citation type="submission" date="2023-06" db="EMBL/GenBank/DDBJ databases">
        <authorList>
            <person name="Kurt Z."/>
        </authorList>
    </citation>
    <scope>NUCLEOTIDE SEQUENCE</scope>
</reference>
<keyword evidence="3" id="KW-1185">Reference proteome</keyword>